<sequence>MALFKLCYVDVGADTDVAGLFAAYRSVLAGLVVEFPGVRFGHVTVPLRARGSGTRPAGGRSFPALESA</sequence>
<dbReference type="KEGG" id="uli:ETAA1_62000"/>
<reference evidence="2 3" key="1">
    <citation type="submission" date="2019-02" db="EMBL/GenBank/DDBJ databases">
        <title>Deep-cultivation of Planctomycetes and their phenomic and genomic characterization uncovers novel biology.</title>
        <authorList>
            <person name="Wiegand S."/>
            <person name="Jogler M."/>
            <person name="Boedeker C."/>
            <person name="Pinto D."/>
            <person name="Vollmers J."/>
            <person name="Rivas-Marin E."/>
            <person name="Kohn T."/>
            <person name="Peeters S.H."/>
            <person name="Heuer A."/>
            <person name="Rast P."/>
            <person name="Oberbeckmann S."/>
            <person name="Bunk B."/>
            <person name="Jeske O."/>
            <person name="Meyerdierks A."/>
            <person name="Storesund J.E."/>
            <person name="Kallscheuer N."/>
            <person name="Luecker S."/>
            <person name="Lage O.M."/>
            <person name="Pohl T."/>
            <person name="Merkel B.J."/>
            <person name="Hornburger P."/>
            <person name="Mueller R.-W."/>
            <person name="Bruemmer F."/>
            <person name="Labrenz M."/>
            <person name="Spormann A.M."/>
            <person name="Op den Camp H."/>
            <person name="Overmann J."/>
            <person name="Amann R."/>
            <person name="Jetten M.S.M."/>
            <person name="Mascher T."/>
            <person name="Medema M.H."/>
            <person name="Devos D.P."/>
            <person name="Kaster A.-K."/>
            <person name="Ovreas L."/>
            <person name="Rohde M."/>
            <person name="Galperin M.Y."/>
            <person name="Jogler C."/>
        </authorList>
    </citation>
    <scope>NUCLEOTIDE SEQUENCE [LARGE SCALE GENOMIC DNA]</scope>
    <source>
        <strain evidence="2 3">ETA_A1</strain>
    </source>
</reference>
<evidence type="ECO:0000313" key="2">
    <source>
        <dbReference type="EMBL" id="QDU24186.1"/>
    </source>
</evidence>
<dbReference type="Proteomes" id="UP000319576">
    <property type="component" value="Chromosome"/>
</dbReference>
<dbReference type="RefSeq" id="WP_145244367.1">
    <property type="nucleotide sequence ID" value="NZ_CP036273.1"/>
</dbReference>
<organism evidence="2 3">
    <name type="scientific">Urbifossiella limnaea</name>
    <dbReference type="NCBI Taxonomy" id="2528023"/>
    <lineage>
        <taxon>Bacteria</taxon>
        <taxon>Pseudomonadati</taxon>
        <taxon>Planctomycetota</taxon>
        <taxon>Planctomycetia</taxon>
        <taxon>Gemmatales</taxon>
        <taxon>Gemmataceae</taxon>
        <taxon>Urbifossiella</taxon>
    </lineage>
</organism>
<name>A0A517Y2Z1_9BACT</name>
<evidence type="ECO:0000313" key="3">
    <source>
        <dbReference type="Proteomes" id="UP000319576"/>
    </source>
</evidence>
<protein>
    <submittedName>
        <fullName evidence="2">Uncharacterized protein</fullName>
    </submittedName>
</protein>
<dbReference type="OrthoDB" id="7064934at2"/>
<gene>
    <name evidence="2" type="ORF">ETAA1_62000</name>
</gene>
<feature type="region of interest" description="Disordered" evidence="1">
    <location>
        <begin position="49"/>
        <end position="68"/>
    </location>
</feature>
<proteinExistence type="predicted"/>
<dbReference type="EMBL" id="CP036273">
    <property type="protein sequence ID" value="QDU24186.1"/>
    <property type="molecule type" value="Genomic_DNA"/>
</dbReference>
<keyword evidence="3" id="KW-1185">Reference proteome</keyword>
<dbReference type="AlphaFoldDB" id="A0A517Y2Z1"/>
<accession>A0A517Y2Z1</accession>
<evidence type="ECO:0000256" key="1">
    <source>
        <dbReference type="SAM" id="MobiDB-lite"/>
    </source>
</evidence>